<evidence type="ECO:0000313" key="2">
    <source>
        <dbReference type="EMBL" id="SBW00705.1"/>
    </source>
</evidence>
<feature type="compositionally biased region" description="Basic and acidic residues" evidence="1">
    <location>
        <begin position="155"/>
        <end position="164"/>
    </location>
</feature>
<feature type="region of interest" description="Disordered" evidence="1">
    <location>
        <begin position="151"/>
        <end position="182"/>
    </location>
</feature>
<evidence type="ECO:0000256" key="1">
    <source>
        <dbReference type="SAM" id="MobiDB-lite"/>
    </source>
</evidence>
<dbReference type="AlphaFoldDB" id="A0A212JN10"/>
<reference evidence="2" key="1">
    <citation type="submission" date="2016-04" db="EMBL/GenBank/DDBJ databases">
        <authorList>
            <person name="Evans L.H."/>
            <person name="Alamgir A."/>
            <person name="Owens N."/>
            <person name="Weber N.D."/>
            <person name="Virtaneva K."/>
            <person name="Barbian K."/>
            <person name="Babar A."/>
            <person name="Rosenke K."/>
        </authorList>
    </citation>
    <scope>NUCLEOTIDE SEQUENCE</scope>
    <source>
        <strain evidence="2">86</strain>
    </source>
</reference>
<dbReference type="EMBL" id="FLUO01000001">
    <property type="protein sequence ID" value="SBW00705.1"/>
    <property type="molecule type" value="Genomic_DNA"/>
</dbReference>
<sequence length="298" mass="33626">MGLPLFSNTDRAVMVELVESIWDASRWQSGDLIVHVSMYRLTSRCLIDDRQLRRVLKKLEAYGWLLRRYDARNRRQFSGGIDLRPLAARLDELVDADLAIERKIEMLKLQAKAEMDDRLEVEEAIAALAESNEEGESSMADMNVRISSLQSHSHPLRDVSKEARQGSVAEPTAPRKRTFDPADEREMMDLMLANSVLLAKAMNPADLADPTPLAVTRAIAFLLREHGVFREIRPALFVAACDRHGLAAGAAALIAFERPGIRNPVKYLAGMLHKPSLRMTIKESLRRMAYEPQPRKDN</sequence>
<gene>
    <name evidence="2" type="ORF">KL86APRO_11329</name>
</gene>
<proteinExistence type="predicted"/>
<evidence type="ECO:0008006" key="3">
    <source>
        <dbReference type="Google" id="ProtNLM"/>
    </source>
</evidence>
<accession>A0A212JN10</accession>
<protein>
    <recommendedName>
        <fullName evidence="3">Replication protein C</fullName>
    </recommendedName>
</protein>
<name>A0A212JN10_9PROT</name>
<organism evidence="2">
    <name type="scientific">uncultured Alphaproteobacteria bacterium</name>
    <dbReference type="NCBI Taxonomy" id="91750"/>
    <lineage>
        <taxon>Bacteria</taxon>
        <taxon>Pseudomonadati</taxon>
        <taxon>Pseudomonadota</taxon>
        <taxon>Alphaproteobacteria</taxon>
        <taxon>environmental samples</taxon>
    </lineage>
</organism>